<dbReference type="AlphaFoldDB" id="A0A9W6HRQ0"/>
<dbReference type="GO" id="GO:0005975">
    <property type="term" value="P:carbohydrate metabolic process"/>
    <property type="evidence" value="ECO:0007669"/>
    <property type="project" value="InterPro"/>
</dbReference>
<dbReference type="Proteomes" id="UP001142325">
    <property type="component" value="Unassembled WGS sequence"/>
</dbReference>
<comment type="caution">
    <text evidence="1">The sequence shown here is derived from an EMBL/GenBank/DDBJ whole genome shotgun (WGS) entry which is preliminary data.</text>
</comment>
<evidence type="ECO:0000313" key="1">
    <source>
        <dbReference type="EMBL" id="GLK01187.1"/>
    </source>
</evidence>
<keyword evidence="2" id="KW-1185">Reference proteome</keyword>
<evidence type="ECO:0000313" key="2">
    <source>
        <dbReference type="Proteomes" id="UP001142325"/>
    </source>
</evidence>
<dbReference type="EMBL" id="BSET01000001">
    <property type="protein sequence ID" value="GLK01187.1"/>
    <property type="molecule type" value="Genomic_DNA"/>
</dbReference>
<proteinExistence type="predicted"/>
<reference evidence="1" key="2">
    <citation type="submission" date="2023-01" db="EMBL/GenBank/DDBJ databases">
        <authorList>
            <person name="Sun Q."/>
            <person name="Evtushenko L."/>
        </authorList>
    </citation>
    <scope>NUCLEOTIDE SEQUENCE</scope>
    <source>
        <strain evidence="1">VKM Ac-1958</strain>
    </source>
</reference>
<accession>A0A9W6HRQ0</accession>
<dbReference type="RefSeq" id="WP_204938837.1">
    <property type="nucleotide sequence ID" value="NZ_BAAAUM010000001.1"/>
</dbReference>
<sequence length="820" mass="89986">MTPNLFTHPLATPAWELSPAATTRLHTRSLWTTPAQDEATAPARRIIHSRALFADRPARIERVSIGAAAGYHKCASGQERDAVLDLGLFIPEGQEWREIGRISGLAGDILANGASIELDGVETTALVAQARRAATDEWWPGWNLVTTGIEVQGRIDTEWEARAEGHLRVDAVTLDELPPGITATATQTEVRFRTSHLELGFRLISPAWSHLGLDADGEGRTDRNLLQMPRSMDIVRSGVYPSGVYPVLRDQNAEYLAQGPRFTDITGMIPLGFLHTEYRGSASVVNNRVRYELESEIADQSYILEFTVHVDRISLRATRSSAQNRRAWTSSAWHVATDNRVTPSEVLGAPTFTGETGLLNGPISWHFPRHGTLSVHASGDALWRSDSVRPLDTNTLELKLGERPTEFGDYLLPAGSYTAEVEMQVRTPQLAELDTQASPAVRRMLERHTLTALSFRPDTATYSNNGASMHCTTSLADVSAIAVQLDAAPGLTPLQWVGDSLQRWLDGAPSYGSGATSHGTHRLEDEYVHMAANTLVAAARFVRHAPEGHDWFRRNRAALHRELEGMLARDVDGDGLVESTLRLGNSGEHQWSTAWADVISFGWKDAWANAVTYELWQLWEPELRALGETDLAARIDTARLRLREAYLPTFLNPETGLIAGWRSRDGALHDHGYSVVNGAACATDLLSEEQARSVMGSLVHAWDATALTDFRNGIPLNLWRIPESDIGGVIFGLPLGSYQQGGYSHHGARVIVDAFDRVGMTVHADLVLEGLATTIADDTSFGGLGSGRDWRMADGTPSGYEGQLIEGFSVLASALRRYRR</sequence>
<gene>
    <name evidence="1" type="ORF">GCM10017596_09020</name>
</gene>
<dbReference type="InterPro" id="IPR012341">
    <property type="entry name" value="6hp_glycosidase-like_sf"/>
</dbReference>
<protein>
    <submittedName>
        <fullName evidence="1">Uncharacterized protein</fullName>
    </submittedName>
</protein>
<name>A0A9W6HRQ0_9MICO</name>
<organism evidence="1 2">
    <name type="scientific">Microbacterium keratanolyticum</name>
    <dbReference type="NCBI Taxonomy" id="67574"/>
    <lineage>
        <taxon>Bacteria</taxon>
        <taxon>Bacillati</taxon>
        <taxon>Actinomycetota</taxon>
        <taxon>Actinomycetes</taxon>
        <taxon>Micrococcales</taxon>
        <taxon>Microbacteriaceae</taxon>
        <taxon>Microbacterium</taxon>
    </lineage>
</organism>
<reference evidence="1" key="1">
    <citation type="journal article" date="2014" name="Int. J. Syst. Evol. Microbiol.">
        <title>Complete genome sequence of Corynebacterium casei LMG S-19264T (=DSM 44701T), isolated from a smear-ripened cheese.</title>
        <authorList>
            <consortium name="US DOE Joint Genome Institute (JGI-PGF)"/>
            <person name="Walter F."/>
            <person name="Albersmeier A."/>
            <person name="Kalinowski J."/>
            <person name="Ruckert C."/>
        </authorList>
    </citation>
    <scope>NUCLEOTIDE SEQUENCE</scope>
    <source>
        <strain evidence="1">VKM Ac-1958</strain>
    </source>
</reference>
<dbReference type="InterPro" id="IPR008928">
    <property type="entry name" value="6-hairpin_glycosidase_sf"/>
</dbReference>
<dbReference type="SUPFAM" id="SSF48208">
    <property type="entry name" value="Six-hairpin glycosidases"/>
    <property type="match status" value="1"/>
</dbReference>
<dbReference type="Gene3D" id="1.50.10.10">
    <property type="match status" value="1"/>
</dbReference>